<protein>
    <recommendedName>
        <fullName evidence="3">Abi-like protein</fullName>
    </recommendedName>
</protein>
<comment type="caution">
    <text evidence="1">The sequence shown here is derived from an EMBL/GenBank/DDBJ whole genome shotgun (WGS) entry which is preliminary data.</text>
</comment>
<organism evidence="1 2">
    <name type="scientific">Pseudonocardia acidicola</name>
    <dbReference type="NCBI Taxonomy" id="2724939"/>
    <lineage>
        <taxon>Bacteria</taxon>
        <taxon>Bacillati</taxon>
        <taxon>Actinomycetota</taxon>
        <taxon>Actinomycetes</taxon>
        <taxon>Pseudonocardiales</taxon>
        <taxon>Pseudonocardiaceae</taxon>
        <taxon>Pseudonocardia</taxon>
    </lineage>
</organism>
<reference evidence="1 2" key="1">
    <citation type="submission" date="2020-04" db="EMBL/GenBank/DDBJ databases">
        <authorList>
            <person name="Klaysubun C."/>
            <person name="Duangmal K."/>
            <person name="Lipun K."/>
        </authorList>
    </citation>
    <scope>NUCLEOTIDE SEQUENCE [LARGE SCALE GENOMIC DNA]</scope>
    <source>
        <strain evidence="1 2">K10HN5</strain>
    </source>
</reference>
<gene>
    <name evidence="1" type="ORF">HF526_29345</name>
</gene>
<evidence type="ECO:0000313" key="1">
    <source>
        <dbReference type="EMBL" id="NMI01370.1"/>
    </source>
</evidence>
<proteinExistence type="predicted"/>
<evidence type="ECO:0008006" key="3">
    <source>
        <dbReference type="Google" id="ProtNLM"/>
    </source>
</evidence>
<dbReference type="Proteomes" id="UP000820669">
    <property type="component" value="Unassembled WGS sequence"/>
</dbReference>
<keyword evidence="2" id="KW-1185">Reference proteome</keyword>
<dbReference type="RefSeq" id="WP_169384830.1">
    <property type="nucleotide sequence ID" value="NZ_JAAXLA010000082.1"/>
</dbReference>
<dbReference type="EMBL" id="JAAXLA010000082">
    <property type="protein sequence ID" value="NMI01370.1"/>
    <property type="molecule type" value="Genomic_DNA"/>
</dbReference>
<name>A0ABX1SK63_9PSEU</name>
<accession>A0ABX1SK63</accession>
<evidence type="ECO:0000313" key="2">
    <source>
        <dbReference type="Proteomes" id="UP000820669"/>
    </source>
</evidence>
<sequence>MTRLHRLRNRIAHHEPLIHEDLTARLADLTGVLTAVDPVLHAWVQDGSRLQTVLAQRPRPHRCSTGTIVDTWSQARG</sequence>